<dbReference type="OrthoDB" id="408967at2759"/>
<keyword evidence="3" id="KW-1185">Reference proteome</keyword>
<evidence type="ECO:0000313" key="3">
    <source>
        <dbReference type="Proteomes" id="UP000649617"/>
    </source>
</evidence>
<organism evidence="2 3">
    <name type="scientific">Symbiodinium pilosum</name>
    <name type="common">Dinoflagellate</name>
    <dbReference type="NCBI Taxonomy" id="2952"/>
    <lineage>
        <taxon>Eukaryota</taxon>
        <taxon>Sar</taxon>
        <taxon>Alveolata</taxon>
        <taxon>Dinophyceae</taxon>
        <taxon>Suessiales</taxon>
        <taxon>Symbiodiniaceae</taxon>
        <taxon>Symbiodinium</taxon>
    </lineage>
</organism>
<comment type="caution">
    <text evidence="2">The sequence shown here is derived from an EMBL/GenBank/DDBJ whole genome shotgun (WGS) entry which is preliminary data.</text>
</comment>
<dbReference type="EMBL" id="CAJNIZ010009224">
    <property type="protein sequence ID" value="CAE7278048.1"/>
    <property type="molecule type" value="Genomic_DNA"/>
</dbReference>
<proteinExistence type="predicted"/>
<evidence type="ECO:0000256" key="1">
    <source>
        <dbReference type="SAM" id="MobiDB-lite"/>
    </source>
</evidence>
<name>A0A812MT68_SYMPI</name>
<protein>
    <submittedName>
        <fullName evidence="2">Pol protein</fullName>
    </submittedName>
</protein>
<dbReference type="Proteomes" id="UP000649617">
    <property type="component" value="Unassembled WGS sequence"/>
</dbReference>
<dbReference type="AlphaFoldDB" id="A0A812MT68"/>
<accession>A0A812MT68</accession>
<gene>
    <name evidence="2" type="primary">Pol</name>
    <name evidence="2" type="ORF">SPIL2461_LOCUS6222</name>
</gene>
<sequence>MALRHEDALNMLRAEISFVVHARIGCEASIVGALHKVQAGWREMKKNQPEKLDKPMRCTLILCLFQEILSRVERLPTDEKALAEFKARGWISEDLNFWPALAWDGEQKKLLPVKSSPGLPTAVLVDHLKAVIRHCTGDYALSRFHPVRPISDAMTGESVVFLLQVGLASDSAMKLGLHLRALCMNSALQLCGCSLKPDRVSLGDSGMCYLGWLSWLSDAGVDAGVGEEEWAELLWLEAPSILGLALPGAETIDVSEPTFPSESSEHGENIEPGSADSLAGYSPSPAASPVVRRGFNLHVSEELQLERPEPENASECLALRALRDRWLWEEDLLCLTEHLPSSTRNFQRSTQGDYWSCSFLTGAFIHGVAAGVMNNSRRFEKVTALLAAVLRSVAPTAWFTSAGISLNIRSGVHRDSNNASNIHNVLVPASDFENGELWLEDSTGAHEMEGFLGRLVPVSRPFISFNPRVRHATSSWQGNRLVLIGYHVRNSEMLSPMDKTELRRLGFRVYDGRRP</sequence>
<evidence type="ECO:0000313" key="2">
    <source>
        <dbReference type="EMBL" id="CAE7278048.1"/>
    </source>
</evidence>
<reference evidence="2" key="1">
    <citation type="submission" date="2021-02" db="EMBL/GenBank/DDBJ databases">
        <authorList>
            <person name="Dougan E. K."/>
            <person name="Rhodes N."/>
            <person name="Thang M."/>
            <person name="Chan C."/>
        </authorList>
    </citation>
    <scope>NUCLEOTIDE SEQUENCE</scope>
</reference>
<feature type="region of interest" description="Disordered" evidence="1">
    <location>
        <begin position="254"/>
        <end position="285"/>
    </location>
</feature>